<name>A0A9P7RRB3_9AGAR</name>
<dbReference type="SUPFAM" id="SSF47769">
    <property type="entry name" value="SAM/Pointed domain"/>
    <property type="match status" value="1"/>
</dbReference>
<dbReference type="SUPFAM" id="SSF56112">
    <property type="entry name" value="Protein kinase-like (PK-like)"/>
    <property type="match status" value="1"/>
</dbReference>
<sequence>MKTLGYDSPISHNTSLCQSAEDPSSNYENMDPKHREAMRQIGSSMDYKWSGPVSPQEFLDTFLDVVVPKAMPNLTRNRQMALKAAITGPSNLRRGHQAGHRERFSYSSLIKALKDYCPNLELEKAVDTPETVLWNNNSVNIKPNIIAYDSTYHSPKATRRADLSLAEILFEIGIKRNGVALDPFAKPDTGSSNSDEVNDILKLALDQISSHVGAVFASQFRTHCFTVVILGEYVRLVRWDRGGATFTDKFHLWEEPFLLDFLWRYNSADGEPRGNDPSVVALNEKDPVGERRASGAKEILGMEEKEKVYEFRIDDEATKERHVFYGGKVVMKPQPTPTGRATRGILVTTSDALDLVGSIADWSGHIHYMKETWRFSLDTVEPEWRIYQRLKDANVPHVPTILASGDAVGKWQSTVTGTVGPTTDGHDIWRHYHCFVVMKEVGRPLTDFKLHKELVGAMRDALKAHQAAYERANVIHRDVSVGNILIYGQGGLLIDWEFCKVVHPSIPDTPRLDERTGTWQFISARILLLAGKDMVHTVIDDLESFFHVLCWVAVQYVEHALSDWQIKGHLQSVYDHATQINGIKLGGFGKELAITSRRFSKYVGFRGGPLSQLIEALEYFFRCWYESLNDDTVNLIDWTSDEVALYLKRQGVPEMVLTQFRAANITGRDFMELDLHAIQNILGAGEGYDYSEDILDILDEKVKQNARSRTVRERKIPRFDHDWMLQKFDVALDALNRRSDDVQRVVHRNLRSTVSTREARFRDAGEDKKREYEKNNIVNEGVEKDEAEAPPKRKPRIFASPTNTTTRQGGLELQAGPSTIQSMDAADNHEDERPRKCSRSGGRQQVFHLSSKQSANGAGLRRSTRLREKARNGRLTRRGSRG</sequence>
<dbReference type="RefSeq" id="XP_043004336.1">
    <property type="nucleotide sequence ID" value="XM_043158981.1"/>
</dbReference>
<dbReference type="EMBL" id="CM032189">
    <property type="protein sequence ID" value="KAG7087865.1"/>
    <property type="molecule type" value="Genomic_DNA"/>
</dbReference>
<dbReference type="Gene3D" id="1.10.150.50">
    <property type="entry name" value="Transcription Factor, Ets-1"/>
    <property type="match status" value="1"/>
</dbReference>
<evidence type="ECO:0000313" key="3">
    <source>
        <dbReference type="EMBL" id="KAG7087865.1"/>
    </source>
</evidence>
<dbReference type="PANTHER" id="PTHR38248">
    <property type="entry name" value="FUNK1 6"/>
    <property type="match status" value="1"/>
</dbReference>
<dbReference type="InterPro" id="IPR008266">
    <property type="entry name" value="Tyr_kinase_AS"/>
</dbReference>
<keyword evidence="4" id="KW-1185">Reference proteome</keyword>
<comment type="caution">
    <text evidence="3">The sequence shown here is derived from an EMBL/GenBank/DDBJ whole genome shotgun (WGS) entry which is preliminary data.</text>
</comment>
<dbReference type="InterPro" id="IPR013761">
    <property type="entry name" value="SAM/pointed_sf"/>
</dbReference>
<dbReference type="GeneID" id="66082878"/>
<feature type="compositionally biased region" description="Polar residues" evidence="1">
    <location>
        <begin position="841"/>
        <end position="856"/>
    </location>
</feature>
<feature type="compositionally biased region" description="Basic and acidic residues" evidence="1">
    <location>
        <begin position="781"/>
        <end position="791"/>
    </location>
</feature>
<feature type="compositionally biased region" description="Basic and acidic residues" evidence="1">
    <location>
        <begin position="826"/>
        <end position="835"/>
    </location>
</feature>
<evidence type="ECO:0000256" key="1">
    <source>
        <dbReference type="SAM" id="MobiDB-lite"/>
    </source>
</evidence>
<evidence type="ECO:0000313" key="4">
    <source>
        <dbReference type="Proteomes" id="UP001049176"/>
    </source>
</evidence>
<accession>A0A9P7RRB3</accession>
<dbReference type="OrthoDB" id="2747778at2759"/>
<reference evidence="3" key="1">
    <citation type="journal article" date="2021" name="Genome Biol. Evol.">
        <title>The assembled and annotated genome of the fairy-ring fungus Marasmius oreades.</title>
        <authorList>
            <person name="Hiltunen M."/>
            <person name="Ament-Velasquez S.L."/>
            <person name="Johannesson H."/>
        </authorList>
    </citation>
    <scope>NUCLEOTIDE SEQUENCE</scope>
    <source>
        <strain evidence="3">03SP1</strain>
    </source>
</reference>
<feature type="compositionally biased region" description="Polar residues" evidence="1">
    <location>
        <begin position="10"/>
        <end position="28"/>
    </location>
</feature>
<dbReference type="AlphaFoldDB" id="A0A9P7RRB3"/>
<protein>
    <recommendedName>
        <fullName evidence="2">Fungal-type protein kinase domain-containing protein</fullName>
    </recommendedName>
</protein>
<dbReference type="InterPro" id="IPR011009">
    <property type="entry name" value="Kinase-like_dom_sf"/>
</dbReference>
<feature type="region of interest" description="Disordered" evidence="1">
    <location>
        <begin position="1"/>
        <end position="31"/>
    </location>
</feature>
<dbReference type="Gene3D" id="1.10.510.10">
    <property type="entry name" value="Transferase(Phosphotransferase) domain 1"/>
    <property type="match status" value="1"/>
</dbReference>
<dbReference type="Proteomes" id="UP001049176">
    <property type="component" value="Chromosome 9"/>
</dbReference>
<dbReference type="GO" id="GO:0004672">
    <property type="term" value="F:protein kinase activity"/>
    <property type="evidence" value="ECO:0007669"/>
    <property type="project" value="InterPro"/>
</dbReference>
<feature type="region of interest" description="Disordered" evidence="1">
    <location>
        <begin position="772"/>
        <end position="882"/>
    </location>
</feature>
<dbReference type="PROSITE" id="PS00109">
    <property type="entry name" value="PROTEIN_KINASE_TYR"/>
    <property type="match status" value="1"/>
</dbReference>
<evidence type="ECO:0000259" key="2">
    <source>
        <dbReference type="Pfam" id="PF17667"/>
    </source>
</evidence>
<gene>
    <name evidence="3" type="ORF">E1B28_013803</name>
</gene>
<dbReference type="InterPro" id="IPR040976">
    <property type="entry name" value="Pkinase_fungal"/>
</dbReference>
<proteinExistence type="predicted"/>
<organism evidence="3 4">
    <name type="scientific">Marasmius oreades</name>
    <name type="common">fairy-ring Marasmius</name>
    <dbReference type="NCBI Taxonomy" id="181124"/>
    <lineage>
        <taxon>Eukaryota</taxon>
        <taxon>Fungi</taxon>
        <taxon>Dikarya</taxon>
        <taxon>Basidiomycota</taxon>
        <taxon>Agaricomycotina</taxon>
        <taxon>Agaricomycetes</taxon>
        <taxon>Agaricomycetidae</taxon>
        <taxon>Agaricales</taxon>
        <taxon>Marasmiineae</taxon>
        <taxon>Marasmiaceae</taxon>
        <taxon>Marasmius</taxon>
    </lineage>
</organism>
<dbReference type="PANTHER" id="PTHR38248:SF2">
    <property type="entry name" value="FUNK1 11"/>
    <property type="match status" value="1"/>
</dbReference>
<dbReference type="KEGG" id="more:E1B28_013803"/>
<dbReference type="Pfam" id="PF17667">
    <property type="entry name" value="Pkinase_fungal"/>
    <property type="match status" value="1"/>
</dbReference>
<feature type="compositionally biased region" description="Basic residues" evidence="1">
    <location>
        <begin position="872"/>
        <end position="882"/>
    </location>
</feature>
<feature type="domain" description="Fungal-type protein kinase" evidence="2">
    <location>
        <begin position="430"/>
        <end position="552"/>
    </location>
</feature>